<reference evidence="1" key="1">
    <citation type="journal article" date="2023" name="Mol. Biol. Evol.">
        <title>Third-Generation Sequencing Reveals the Adaptive Role of the Epigenome in Three Deep-Sea Polychaetes.</title>
        <authorList>
            <person name="Perez M."/>
            <person name="Aroh O."/>
            <person name="Sun Y."/>
            <person name="Lan Y."/>
            <person name="Juniper S.K."/>
            <person name="Young C.R."/>
            <person name="Angers B."/>
            <person name="Qian P.Y."/>
        </authorList>
    </citation>
    <scope>NUCLEOTIDE SEQUENCE</scope>
    <source>
        <strain evidence="1">R07B-5</strain>
    </source>
</reference>
<comment type="caution">
    <text evidence="1">The sequence shown here is derived from an EMBL/GenBank/DDBJ whole genome shotgun (WGS) entry which is preliminary data.</text>
</comment>
<evidence type="ECO:0000313" key="1">
    <source>
        <dbReference type="EMBL" id="KAK2166833.1"/>
    </source>
</evidence>
<evidence type="ECO:0000313" key="2">
    <source>
        <dbReference type="Proteomes" id="UP001209878"/>
    </source>
</evidence>
<gene>
    <name evidence="1" type="ORF">NP493_1302g00046</name>
</gene>
<name>A0AAD9K845_RIDPI</name>
<sequence length="96" mass="10024">MLLWKAADKRDPPEEARNIANFGLIIEGSAITTAVSTAPVAPQALLDAVSCSCTAECKACCNSAGLHARTVQMRGGDICCSPFISNGPKTKGERSE</sequence>
<proteinExistence type="predicted"/>
<dbReference type="EMBL" id="JAODUO010001300">
    <property type="protein sequence ID" value="KAK2166833.1"/>
    <property type="molecule type" value="Genomic_DNA"/>
</dbReference>
<protein>
    <submittedName>
        <fullName evidence="1">Uncharacterized protein</fullName>
    </submittedName>
</protein>
<keyword evidence="2" id="KW-1185">Reference proteome</keyword>
<dbReference type="Proteomes" id="UP001209878">
    <property type="component" value="Unassembled WGS sequence"/>
</dbReference>
<dbReference type="AlphaFoldDB" id="A0AAD9K845"/>
<organism evidence="1 2">
    <name type="scientific">Ridgeia piscesae</name>
    <name type="common">Tubeworm</name>
    <dbReference type="NCBI Taxonomy" id="27915"/>
    <lineage>
        <taxon>Eukaryota</taxon>
        <taxon>Metazoa</taxon>
        <taxon>Spiralia</taxon>
        <taxon>Lophotrochozoa</taxon>
        <taxon>Annelida</taxon>
        <taxon>Polychaeta</taxon>
        <taxon>Sedentaria</taxon>
        <taxon>Canalipalpata</taxon>
        <taxon>Sabellida</taxon>
        <taxon>Siboglinidae</taxon>
        <taxon>Ridgeia</taxon>
    </lineage>
</organism>
<accession>A0AAD9K845</accession>